<accession>A0A151SBL1</accession>
<evidence type="ECO:0000313" key="1">
    <source>
        <dbReference type="EMBL" id="KYP52225.1"/>
    </source>
</evidence>
<name>A0A151SBL1_CAJCA</name>
<dbReference type="Proteomes" id="UP000075243">
    <property type="component" value="Unassembled WGS sequence"/>
</dbReference>
<sequence length="80" mass="9145">KEVSIAKIETSFFIFQFYHIIDYQRNLASGSKNFDNNLLLLNPIKDGDISRDITLHYVAIQVQVHNIPVGFMSTSVGKHH</sequence>
<reference evidence="1" key="1">
    <citation type="journal article" date="2012" name="Nat. Biotechnol.">
        <title>Draft genome sequence of pigeonpea (Cajanus cajan), an orphan legume crop of resource-poor farmers.</title>
        <authorList>
            <person name="Varshney R.K."/>
            <person name="Chen W."/>
            <person name="Li Y."/>
            <person name="Bharti A.K."/>
            <person name="Saxena R.K."/>
            <person name="Schlueter J.A."/>
            <person name="Donoghue M.T."/>
            <person name="Azam S."/>
            <person name="Fan G."/>
            <person name="Whaley A.M."/>
            <person name="Farmer A.D."/>
            <person name="Sheridan J."/>
            <person name="Iwata A."/>
            <person name="Tuteja R."/>
            <person name="Penmetsa R.V."/>
            <person name="Wu W."/>
            <person name="Upadhyaya H.D."/>
            <person name="Yang S.P."/>
            <person name="Shah T."/>
            <person name="Saxena K.B."/>
            <person name="Michael T."/>
            <person name="McCombie W.R."/>
            <person name="Yang B."/>
            <person name="Zhang G."/>
            <person name="Yang H."/>
            <person name="Wang J."/>
            <person name="Spillane C."/>
            <person name="Cook D.R."/>
            <person name="May G.D."/>
            <person name="Xu X."/>
            <person name="Jackson S.A."/>
        </authorList>
    </citation>
    <scope>NUCLEOTIDE SEQUENCE [LARGE SCALE GENOMIC DNA]</scope>
</reference>
<dbReference type="AlphaFoldDB" id="A0A151SBL1"/>
<keyword evidence="2" id="KW-1185">Reference proteome</keyword>
<evidence type="ECO:0000313" key="2">
    <source>
        <dbReference type="Proteomes" id="UP000075243"/>
    </source>
</evidence>
<feature type="non-terminal residue" evidence="1">
    <location>
        <position position="1"/>
    </location>
</feature>
<dbReference type="EMBL" id="KQ483427">
    <property type="protein sequence ID" value="KYP52225.1"/>
    <property type="molecule type" value="Genomic_DNA"/>
</dbReference>
<organism evidence="1 2">
    <name type="scientific">Cajanus cajan</name>
    <name type="common">Pigeon pea</name>
    <name type="synonym">Cajanus indicus</name>
    <dbReference type="NCBI Taxonomy" id="3821"/>
    <lineage>
        <taxon>Eukaryota</taxon>
        <taxon>Viridiplantae</taxon>
        <taxon>Streptophyta</taxon>
        <taxon>Embryophyta</taxon>
        <taxon>Tracheophyta</taxon>
        <taxon>Spermatophyta</taxon>
        <taxon>Magnoliopsida</taxon>
        <taxon>eudicotyledons</taxon>
        <taxon>Gunneridae</taxon>
        <taxon>Pentapetalae</taxon>
        <taxon>rosids</taxon>
        <taxon>fabids</taxon>
        <taxon>Fabales</taxon>
        <taxon>Fabaceae</taxon>
        <taxon>Papilionoideae</taxon>
        <taxon>50 kb inversion clade</taxon>
        <taxon>NPAAA clade</taxon>
        <taxon>indigoferoid/millettioid clade</taxon>
        <taxon>Phaseoleae</taxon>
        <taxon>Cajanus</taxon>
    </lineage>
</organism>
<gene>
    <name evidence="1" type="ORF">KK1_025966</name>
</gene>
<protein>
    <submittedName>
        <fullName evidence="1">Uncharacterized protein</fullName>
    </submittedName>
</protein>
<dbReference type="Gramene" id="C.cajan_25532.t">
    <property type="protein sequence ID" value="C.cajan_25532.t.cds1"/>
    <property type="gene ID" value="C.cajan_25532"/>
</dbReference>
<proteinExistence type="predicted"/>